<organism evidence="6 7">
    <name type="scientific">Pseudofrankia inefficax (strain DSM 45817 / CECT 9037 / DDB 130130 / EuI1c)</name>
    <name type="common">Frankia inefficax</name>
    <dbReference type="NCBI Taxonomy" id="298654"/>
    <lineage>
        <taxon>Bacteria</taxon>
        <taxon>Bacillati</taxon>
        <taxon>Actinomycetota</taxon>
        <taxon>Actinomycetes</taxon>
        <taxon>Frankiales</taxon>
        <taxon>Frankiaceae</taxon>
        <taxon>Pseudofrankia</taxon>
    </lineage>
</organism>
<keyword evidence="7" id="KW-1185">Reference proteome</keyword>
<dbReference type="PROSITE" id="PS50977">
    <property type="entry name" value="HTH_TETR_2"/>
    <property type="match status" value="1"/>
</dbReference>
<keyword evidence="2 4" id="KW-0238">DNA-binding</keyword>
<sequence length="258" mass="27900">MNPLAPRRERLRAATIAEIKQAARDQAATGGVGAISLRGVAKAMGMAPSALYRYFDSHDVLVTELCADAFASLADALEAAYVVERDIDHARRWLSLARAYRRWAHEHETEYILLFGPRSTLDLDDKSGRCGAEMRRAVGVLFQCMITEIAAGVIDPSHLDAGLKPELRERLAAWGVEEGAPISSAALAGCLIVWTQLHGFLSLELFGHLPPILGDVSDLYDQQMLDVIVRIGYREPIDLAAVTAPGPDPVTVATGSGV</sequence>
<dbReference type="eggNOG" id="COG1309">
    <property type="taxonomic scope" value="Bacteria"/>
</dbReference>
<evidence type="ECO:0000256" key="2">
    <source>
        <dbReference type="ARBA" id="ARBA00023125"/>
    </source>
</evidence>
<dbReference type="Pfam" id="PF13305">
    <property type="entry name" value="TetR_C_33"/>
    <property type="match status" value="1"/>
</dbReference>
<dbReference type="GO" id="GO:0000976">
    <property type="term" value="F:transcription cis-regulatory region binding"/>
    <property type="evidence" value="ECO:0007669"/>
    <property type="project" value="TreeGrafter"/>
</dbReference>
<dbReference type="Pfam" id="PF00440">
    <property type="entry name" value="TetR_N"/>
    <property type="match status" value="1"/>
</dbReference>
<evidence type="ECO:0000256" key="3">
    <source>
        <dbReference type="ARBA" id="ARBA00023163"/>
    </source>
</evidence>
<dbReference type="EMBL" id="CP002299">
    <property type="protein sequence ID" value="ADP78605.1"/>
    <property type="molecule type" value="Genomic_DNA"/>
</dbReference>
<keyword evidence="1" id="KW-0805">Transcription regulation</keyword>
<evidence type="ECO:0000259" key="5">
    <source>
        <dbReference type="PROSITE" id="PS50977"/>
    </source>
</evidence>
<dbReference type="RefSeq" id="WP_013421727.1">
    <property type="nucleotide sequence ID" value="NC_014666.1"/>
</dbReference>
<protein>
    <submittedName>
        <fullName evidence="6">Regulatory protein TetR</fullName>
    </submittedName>
</protein>
<dbReference type="KEGG" id="fri:FraEuI1c_0523"/>
<dbReference type="SUPFAM" id="SSF46689">
    <property type="entry name" value="Homeodomain-like"/>
    <property type="match status" value="1"/>
</dbReference>
<dbReference type="InterPro" id="IPR025996">
    <property type="entry name" value="MT1864/Rv1816-like_C"/>
</dbReference>
<dbReference type="Gene3D" id="1.10.357.10">
    <property type="entry name" value="Tetracycline Repressor, domain 2"/>
    <property type="match status" value="1"/>
</dbReference>
<feature type="DNA-binding region" description="H-T-H motif" evidence="4">
    <location>
        <begin position="36"/>
        <end position="55"/>
    </location>
</feature>
<dbReference type="HOGENOM" id="CLU_069356_9_1_11"/>
<keyword evidence="3" id="KW-0804">Transcription</keyword>
<reference evidence="6 7" key="1">
    <citation type="submission" date="2010-10" db="EMBL/GenBank/DDBJ databases">
        <title>Complete sequence of Frankia sp. EuI1c.</title>
        <authorList>
            <consortium name="US DOE Joint Genome Institute"/>
            <person name="Lucas S."/>
            <person name="Copeland A."/>
            <person name="Lapidus A."/>
            <person name="Cheng J.-F."/>
            <person name="Bruce D."/>
            <person name="Goodwin L."/>
            <person name="Pitluck S."/>
            <person name="Chertkov O."/>
            <person name="Detter J.C."/>
            <person name="Han C."/>
            <person name="Tapia R."/>
            <person name="Land M."/>
            <person name="Hauser L."/>
            <person name="Jeffries C."/>
            <person name="Kyrpides N."/>
            <person name="Ivanova N."/>
            <person name="Mikhailova N."/>
            <person name="Beauchemin N."/>
            <person name="Sen A."/>
            <person name="Sur S.A."/>
            <person name="Gtari M."/>
            <person name="Wall L."/>
            <person name="Tisa L."/>
            <person name="Woyke T."/>
        </authorList>
    </citation>
    <scope>NUCLEOTIDE SEQUENCE [LARGE SCALE GENOMIC DNA]</scope>
    <source>
        <strain evidence="7">DSM 45817 / CECT 9037 / EuI1c</strain>
    </source>
</reference>
<proteinExistence type="predicted"/>
<dbReference type="GO" id="GO:0003700">
    <property type="term" value="F:DNA-binding transcription factor activity"/>
    <property type="evidence" value="ECO:0007669"/>
    <property type="project" value="TreeGrafter"/>
</dbReference>
<evidence type="ECO:0000256" key="4">
    <source>
        <dbReference type="PROSITE-ProRule" id="PRU00335"/>
    </source>
</evidence>
<dbReference type="InParanoid" id="E3JB75"/>
<dbReference type="Proteomes" id="UP000002484">
    <property type="component" value="Chromosome"/>
</dbReference>
<dbReference type="PANTHER" id="PTHR30055:SF243">
    <property type="entry name" value="HTH-TYPE TRANSCRIPTIONAL REGULATOR RV1816"/>
    <property type="match status" value="1"/>
</dbReference>
<accession>E3JB75</accession>
<name>E3JB75_PSEI1</name>
<evidence type="ECO:0000313" key="6">
    <source>
        <dbReference type="EMBL" id="ADP78605.1"/>
    </source>
</evidence>
<dbReference type="InterPro" id="IPR050109">
    <property type="entry name" value="HTH-type_TetR-like_transc_reg"/>
</dbReference>
<dbReference type="InterPro" id="IPR001647">
    <property type="entry name" value="HTH_TetR"/>
</dbReference>
<dbReference type="InterPro" id="IPR009057">
    <property type="entry name" value="Homeodomain-like_sf"/>
</dbReference>
<dbReference type="AlphaFoldDB" id="E3JB75"/>
<dbReference type="PANTHER" id="PTHR30055">
    <property type="entry name" value="HTH-TYPE TRANSCRIPTIONAL REGULATOR RUTR"/>
    <property type="match status" value="1"/>
</dbReference>
<evidence type="ECO:0000256" key="1">
    <source>
        <dbReference type="ARBA" id="ARBA00023015"/>
    </source>
</evidence>
<dbReference type="InterPro" id="IPR036271">
    <property type="entry name" value="Tet_transcr_reg_TetR-rel_C_sf"/>
</dbReference>
<evidence type="ECO:0000313" key="7">
    <source>
        <dbReference type="Proteomes" id="UP000002484"/>
    </source>
</evidence>
<dbReference type="SUPFAM" id="SSF48498">
    <property type="entry name" value="Tetracyclin repressor-like, C-terminal domain"/>
    <property type="match status" value="1"/>
</dbReference>
<feature type="domain" description="HTH tetR-type" evidence="5">
    <location>
        <begin position="13"/>
        <end position="73"/>
    </location>
</feature>
<gene>
    <name evidence="6" type="ordered locus">FraEuI1c_0523</name>
</gene>